<proteinExistence type="predicted"/>
<feature type="domain" description="DUF4124" evidence="2">
    <location>
        <begin position="19"/>
        <end position="64"/>
    </location>
</feature>
<dbReference type="Proteomes" id="UP000184222">
    <property type="component" value="Chromosome"/>
</dbReference>
<dbReference type="STRING" id="573570.F7310_08560"/>
<dbReference type="EMBL" id="CP016796">
    <property type="protein sequence ID" value="API87409.1"/>
    <property type="molecule type" value="Genomic_DNA"/>
</dbReference>
<reference evidence="3 4" key="1">
    <citation type="journal article" date="2016" name="Appl. Environ. Microbiol.">
        <title>Whole genome relationships among Francisella bacteria of diverse origin define new species and provide specific regions for detection.</title>
        <authorList>
            <person name="Challacombe J.F."/>
            <person name="Petersen J.M."/>
            <person name="Gallegos-Graves V."/>
            <person name="Hodge D."/>
            <person name="Pillai S."/>
            <person name="Kuske C.R."/>
        </authorList>
    </citation>
    <scope>NUCLEOTIDE SEQUENCE [LARGE SCALE GENOMIC DNA]</scope>
    <source>
        <strain evidence="4">TX07-7310</strain>
    </source>
</reference>
<dbReference type="Pfam" id="PF13511">
    <property type="entry name" value="DUF4124"/>
    <property type="match status" value="1"/>
</dbReference>
<sequence length="219" mass="23960">MSKFNKTILTLIFATYSTLVFANDGTSQVYSWRSETGNVVFSETKPSGNVDYKVIEVGKPTVINPQGKKSIAKAASNSKTVNINQSDVQKLSNSPLAEKNMQTLGNDNQNSDLEVKIISPKQDANIFNKEENIPVITTPEIPQDDKPIFVVNGSTIPASYQKGQWNIPRPNPGEVKLSIAGQTSSGMDIHSVNEVTFFVKNGWLAQSVNNQAHKPVYSS</sequence>
<dbReference type="KEGG" id="frx:F7310_08560"/>
<accession>A0A1L4BU93</accession>
<dbReference type="OrthoDB" id="7062774at2"/>
<keyword evidence="4" id="KW-1185">Reference proteome</keyword>
<protein>
    <recommendedName>
        <fullName evidence="2">DUF4124 domain-containing protein</fullName>
    </recommendedName>
</protein>
<name>A0A1L4BU93_9GAMM</name>
<keyword evidence="1" id="KW-0732">Signal</keyword>
<dbReference type="RefSeq" id="WP_072713191.1">
    <property type="nucleotide sequence ID" value="NZ_CP016796.1"/>
</dbReference>
<evidence type="ECO:0000313" key="3">
    <source>
        <dbReference type="EMBL" id="API87409.1"/>
    </source>
</evidence>
<evidence type="ECO:0000313" key="4">
    <source>
        <dbReference type="Proteomes" id="UP000184222"/>
    </source>
</evidence>
<feature type="signal peptide" evidence="1">
    <location>
        <begin position="1"/>
        <end position="22"/>
    </location>
</feature>
<evidence type="ECO:0000256" key="1">
    <source>
        <dbReference type="SAM" id="SignalP"/>
    </source>
</evidence>
<dbReference type="AlphaFoldDB" id="A0A1L4BU93"/>
<gene>
    <name evidence="3" type="ORF">F7310_08560</name>
</gene>
<evidence type="ECO:0000259" key="2">
    <source>
        <dbReference type="Pfam" id="PF13511"/>
    </source>
</evidence>
<dbReference type="InterPro" id="IPR025392">
    <property type="entry name" value="DUF4124"/>
</dbReference>
<organism evidence="3 4">
    <name type="scientific">Francisella uliginis</name>
    <dbReference type="NCBI Taxonomy" id="573570"/>
    <lineage>
        <taxon>Bacteria</taxon>
        <taxon>Pseudomonadati</taxon>
        <taxon>Pseudomonadota</taxon>
        <taxon>Gammaproteobacteria</taxon>
        <taxon>Thiotrichales</taxon>
        <taxon>Francisellaceae</taxon>
        <taxon>Francisella</taxon>
    </lineage>
</organism>
<feature type="chain" id="PRO_5012159597" description="DUF4124 domain-containing protein" evidence="1">
    <location>
        <begin position="23"/>
        <end position="219"/>
    </location>
</feature>